<protein>
    <submittedName>
        <fullName evidence="2">Uncharacterized protein</fullName>
    </submittedName>
</protein>
<dbReference type="RefSeq" id="WP_023590393.1">
    <property type="nucleotide sequence ID" value="NZ_ASHX02000001.1"/>
</dbReference>
<sequence>MTVLVTGALHRAYGLHGRPPKLSRPEPSTALTFPDPNEREQPLARPIANLRQHHTSHTKKGFTRPLIPPRSCAST</sequence>
<gene>
    <name evidence="2" type="ORF">J116_027930</name>
</gene>
<evidence type="ECO:0000313" key="2">
    <source>
        <dbReference type="EMBL" id="OEJ97709.1"/>
    </source>
</evidence>
<dbReference type="EMBL" id="ASHX02000001">
    <property type="protein sequence ID" value="OEJ97709.1"/>
    <property type="molecule type" value="Genomic_DNA"/>
</dbReference>
<feature type="compositionally biased region" description="Basic residues" evidence="1">
    <location>
        <begin position="51"/>
        <end position="62"/>
    </location>
</feature>
<feature type="region of interest" description="Disordered" evidence="1">
    <location>
        <begin position="14"/>
        <end position="75"/>
    </location>
</feature>
<dbReference type="OrthoDB" id="4317598at2"/>
<dbReference type="AlphaFoldDB" id="A0A1D3DZF7"/>
<reference evidence="2 3" key="1">
    <citation type="journal article" date="2013" name="Genome Announc.">
        <title>Genome Sequence of Streptomyces violaceusniger Strain SPC6, a Halotolerant Streptomycete That Exhibits Rapid Growth and Development.</title>
        <authorList>
            <person name="Chen X."/>
            <person name="Zhang B."/>
            <person name="Zhang W."/>
            <person name="Wu X."/>
            <person name="Zhang M."/>
            <person name="Chen T."/>
            <person name="Liu G."/>
            <person name="Dyson P."/>
        </authorList>
    </citation>
    <scope>NUCLEOTIDE SEQUENCE [LARGE SCALE GENOMIC DNA]</scope>
    <source>
        <strain evidence="2 3">SPC6</strain>
    </source>
</reference>
<name>A0A1D3DZF7_9ACTN</name>
<evidence type="ECO:0000313" key="3">
    <source>
        <dbReference type="Proteomes" id="UP000095329"/>
    </source>
</evidence>
<keyword evidence="3" id="KW-1185">Reference proteome</keyword>
<proteinExistence type="predicted"/>
<organism evidence="2 3">
    <name type="scientific">Streptomyces thermolilacinus SPC6</name>
    <dbReference type="NCBI Taxonomy" id="1306406"/>
    <lineage>
        <taxon>Bacteria</taxon>
        <taxon>Bacillati</taxon>
        <taxon>Actinomycetota</taxon>
        <taxon>Actinomycetes</taxon>
        <taxon>Kitasatosporales</taxon>
        <taxon>Streptomycetaceae</taxon>
        <taxon>Streptomyces</taxon>
    </lineage>
</organism>
<dbReference type="Proteomes" id="UP000095329">
    <property type="component" value="Unassembled WGS sequence"/>
</dbReference>
<accession>A0A1D3DZF7</accession>
<dbReference type="STRING" id="1306406.J116_027930"/>
<evidence type="ECO:0000256" key="1">
    <source>
        <dbReference type="SAM" id="MobiDB-lite"/>
    </source>
</evidence>
<comment type="caution">
    <text evidence="2">The sequence shown here is derived from an EMBL/GenBank/DDBJ whole genome shotgun (WGS) entry which is preliminary data.</text>
</comment>